<sequence length="69" mass="8100">MVNSFKNAKGQERVWHSYEQMVEQWPIPLKEIDVPTTYGLTHVSLLVKRVIHLYYCFMVLAITRRSCGS</sequence>
<organism evidence="1 2">
    <name type="scientific">Paenibacillus pseudetheri</name>
    <dbReference type="NCBI Taxonomy" id="2897682"/>
    <lineage>
        <taxon>Bacteria</taxon>
        <taxon>Bacillati</taxon>
        <taxon>Bacillota</taxon>
        <taxon>Bacilli</taxon>
        <taxon>Bacillales</taxon>
        <taxon>Paenibacillaceae</taxon>
        <taxon>Paenibacillus</taxon>
    </lineage>
</organism>
<gene>
    <name evidence="1" type="ORF">PAECIP111894_02250</name>
</gene>
<keyword evidence="2" id="KW-1185">Reference proteome</keyword>
<dbReference type="EMBL" id="CAKMAB010000009">
    <property type="protein sequence ID" value="CAH1056097.1"/>
    <property type="molecule type" value="Genomic_DNA"/>
</dbReference>
<proteinExistence type="predicted"/>
<dbReference type="Proteomes" id="UP000838749">
    <property type="component" value="Unassembled WGS sequence"/>
</dbReference>
<evidence type="ECO:0000313" key="1">
    <source>
        <dbReference type="EMBL" id="CAH1056097.1"/>
    </source>
</evidence>
<name>A0ABM9BCI1_9BACL</name>
<protein>
    <submittedName>
        <fullName evidence="1">Uncharacterized protein</fullName>
    </submittedName>
</protein>
<comment type="caution">
    <text evidence="1">The sequence shown here is derived from an EMBL/GenBank/DDBJ whole genome shotgun (WGS) entry which is preliminary data.</text>
</comment>
<reference evidence="1" key="1">
    <citation type="submission" date="2021-12" db="EMBL/GenBank/DDBJ databases">
        <authorList>
            <person name="Criscuolo A."/>
        </authorList>
    </citation>
    <scope>NUCLEOTIDE SEQUENCE</scope>
    <source>
        <strain evidence="1">CIP111894</strain>
    </source>
</reference>
<evidence type="ECO:0000313" key="2">
    <source>
        <dbReference type="Proteomes" id="UP000838749"/>
    </source>
</evidence>
<accession>A0ABM9BCI1</accession>
<dbReference type="RefSeq" id="WP_234533799.1">
    <property type="nucleotide sequence ID" value="NZ_CAKMAB010000009.1"/>
</dbReference>